<reference evidence="11 12" key="1">
    <citation type="journal article" date="2020" name="Genome Biol. Evol.">
        <title>A new high-quality draft genome assembly of the Chinese cordyceps Ophiocordyceps sinensis.</title>
        <authorList>
            <person name="Shu R."/>
            <person name="Zhang J."/>
            <person name="Meng Q."/>
            <person name="Zhang H."/>
            <person name="Zhou G."/>
            <person name="Li M."/>
            <person name="Wu P."/>
            <person name="Zhao Y."/>
            <person name="Chen C."/>
            <person name="Qin Q."/>
        </authorList>
    </citation>
    <scope>NUCLEOTIDE SEQUENCE [LARGE SCALE GENOMIC DNA]</scope>
    <source>
        <strain evidence="11 12">IOZ07</strain>
    </source>
</reference>
<dbReference type="PANTHER" id="PTHR21614">
    <property type="entry name" value="SHORT COILED COIL PROTEIN"/>
    <property type="match status" value="1"/>
</dbReference>
<evidence type="ECO:0000313" key="12">
    <source>
        <dbReference type="Proteomes" id="UP000557566"/>
    </source>
</evidence>
<keyword evidence="8" id="KW-0175">Coiled coil</keyword>
<evidence type="ECO:0000256" key="5">
    <source>
        <dbReference type="ARBA" id="ARBA00010880"/>
    </source>
</evidence>
<evidence type="ECO:0000256" key="4">
    <source>
        <dbReference type="ARBA" id="ARBA00004601"/>
    </source>
</evidence>
<dbReference type="InterPro" id="IPR019357">
    <property type="entry name" value="SCOC"/>
</dbReference>
<evidence type="ECO:0000313" key="11">
    <source>
        <dbReference type="EMBL" id="KAF4509284.1"/>
    </source>
</evidence>
<evidence type="ECO:0000256" key="3">
    <source>
        <dbReference type="ARBA" id="ARBA00004514"/>
    </source>
</evidence>
<evidence type="ECO:0000256" key="9">
    <source>
        <dbReference type="ARBA" id="ARBA00023136"/>
    </source>
</evidence>
<evidence type="ECO:0008006" key="13">
    <source>
        <dbReference type="Google" id="ProtNLM"/>
    </source>
</evidence>
<dbReference type="Proteomes" id="UP000557566">
    <property type="component" value="Unassembled WGS sequence"/>
</dbReference>
<keyword evidence="7" id="KW-0333">Golgi apparatus</keyword>
<dbReference type="EMBL" id="JAAVMX010000005">
    <property type="protein sequence ID" value="KAF4509284.1"/>
    <property type="molecule type" value="Genomic_DNA"/>
</dbReference>
<comment type="caution">
    <text evidence="11">The sequence shown here is derived from an EMBL/GenBank/DDBJ whole genome shotgun (WGS) entry which is preliminary data.</text>
</comment>
<keyword evidence="6" id="KW-0963">Cytoplasm</keyword>
<dbReference type="GO" id="GO:0005802">
    <property type="term" value="C:trans-Golgi network"/>
    <property type="evidence" value="ECO:0007669"/>
    <property type="project" value="TreeGrafter"/>
</dbReference>
<feature type="compositionally biased region" description="Low complexity" evidence="10">
    <location>
        <begin position="24"/>
        <end position="33"/>
    </location>
</feature>
<keyword evidence="12" id="KW-1185">Reference proteome</keyword>
<evidence type="ECO:0000256" key="7">
    <source>
        <dbReference type="ARBA" id="ARBA00023034"/>
    </source>
</evidence>
<comment type="similarity">
    <text evidence="5">Belongs to the SCOC family.</text>
</comment>
<evidence type="ECO:0000256" key="6">
    <source>
        <dbReference type="ARBA" id="ARBA00022490"/>
    </source>
</evidence>
<dbReference type="PANTHER" id="PTHR21614:SF0">
    <property type="entry name" value="GEO08385P1"/>
    <property type="match status" value="1"/>
</dbReference>
<proteinExistence type="inferred from homology"/>
<keyword evidence="9" id="KW-0472">Membrane</keyword>
<gene>
    <name evidence="11" type="ORF">G6O67_005553</name>
</gene>
<evidence type="ECO:0000256" key="1">
    <source>
        <dbReference type="ARBA" id="ARBA00002743"/>
    </source>
</evidence>
<comment type="function">
    <text evidence="1">Positive regulator of amino acid starvation-induced autophagy.</text>
</comment>
<dbReference type="GO" id="GO:0000139">
    <property type="term" value="C:Golgi membrane"/>
    <property type="evidence" value="ECO:0007669"/>
    <property type="project" value="UniProtKB-SubCell"/>
</dbReference>
<dbReference type="OrthoDB" id="2163284at2759"/>
<dbReference type="Gene3D" id="1.20.5.170">
    <property type="match status" value="1"/>
</dbReference>
<name>A0A8H4V620_9HYPO</name>
<organism evidence="11 12">
    <name type="scientific">Ophiocordyceps sinensis</name>
    <dbReference type="NCBI Taxonomy" id="72228"/>
    <lineage>
        <taxon>Eukaryota</taxon>
        <taxon>Fungi</taxon>
        <taxon>Dikarya</taxon>
        <taxon>Ascomycota</taxon>
        <taxon>Pezizomycotina</taxon>
        <taxon>Sordariomycetes</taxon>
        <taxon>Hypocreomycetidae</taxon>
        <taxon>Hypocreales</taxon>
        <taxon>Ophiocordycipitaceae</taxon>
        <taxon>Ophiocordyceps</taxon>
    </lineage>
</organism>
<dbReference type="GO" id="GO:0005829">
    <property type="term" value="C:cytosol"/>
    <property type="evidence" value="ECO:0007669"/>
    <property type="project" value="UniProtKB-SubCell"/>
</dbReference>
<comment type="subcellular location">
    <subcellularLocation>
        <location evidence="3">Cytoplasm</location>
        <location evidence="3">Cytosol</location>
    </subcellularLocation>
    <subcellularLocation>
        <location evidence="2">Golgi apparatus membrane</location>
        <topology evidence="2">Peripheral membrane protein</topology>
        <orientation evidence="2">Cytoplasmic side</orientation>
    </subcellularLocation>
    <subcellularLocation>
        <location evidence="4">Golgi apparatus</location>
        <location evidence="4">trans-Golgi network</location>
    </subcellularLocation>
</comment>
<protein>
    <recommendedName>
        <fullName evidence="13">BZIP transcription factor</fullName>
    </recommendedName>
</protein>
<dbReference type="Pfam" id="PF10224">
    <property type="entry name" value="DUF2205"/>
    <property type="match status" value="1"/>
</dbReference>
<evidence type="ECO:0000256" key="8">
    <source>
        <dbReference type="ARBA" id="ARBA00023054"/>
    </source>
</evidence>
<feature type="region of interest" description="Disordered" evidence="10">
    <location>
        <begin position="1"/>
        <end position="90"/>
    </location>
</feature>
<accession>A0A8H4V620</accession>
<evidence type="ECO:0000256" key="2">
    <source>
        <dbReference type="ARBA" id="ARBA00004255"/>
    </source>
</evidence>
<dbReference type="AlphaFoldDB" id="A0A8H4V620"/>
<feature type="compositionally biased region" description="Basic and acidic residues" evidence="10">
    <location>
        <begin position="74"/>
        <end position="90"/>
    </location>
</feature>
<sequence>MSDHHDTRSVGSHANARTMERSDSSSSSTPSDTNEPVLHQPMPTRPRLHKRNSSGPMVVTRDSFDIVGPVESHFGPDDVRAMSPRRTSEDIDKMGKAAREELHRHAKALQDSLLSIFNRIEAVREEHDKLDNNNKFLQKYIGDLMSTSKITASGSRGRK</sequence>
<evidence type="ECO:0000256" key="10">
    <source>
        <dbReference type="SAM" id="MobiDB-lite"/>
    </source>
</evidence>